<dbReference type="EMBL" id="JAPIUX010000008">
    <property type="protein sequence ID" value="MCX2561435.1"/>
    <property type="molecule type" value="Genomic_DNA"/>
</dbReference>
<evidence type="ECO:0000256" key="7">
    <source>
        <dbReference type="SAM" id="Phobius"/>
    </source>
</evidence>
<keyword evidence="9" id="KW-1185">Reference proteome</keyword>
<dbReference type="Proteomes" id="UP001526446">
    <property type="component" value="Unassembled WGS sequence"/>
</dbReference>
<evidence type="ECO:0000256" key="5">
    <source>
        <dbReference type="ARBA" id="ARBA00023136"/>
    </source>
</evidence>
<comment type="caution">
    <text evidence="8">The sequence shown here is derived from an EMBL/GenBank/DDBJ whole genome shotgun (WGS) entry which is preliminary data.</text>
</comment>
<dbReference type="RefSeq" id="WP_166121963.1">
    <property type="nucleotide sequence ID" value="NZ_JAPIUX010000008.1"/>
</dbReference>
<feature type="transmembrane region" description="Helical" evidence="7">
    <location>
        <begin position="132"/>
        <end position="154"/>
    </location>
</feature>
<sequence length="328" mass="36246">MQVLCDPAAPRKPDPLNSESPNTAFQKRGPVFSRPSALRWQDWKTIFTRTFKSLLFGPTTLVAAGCAFYTTLALFPAISSLISIYGLVFDVQTVAPQMEVLRNLLPPGAYALIHDRIQTLVAEPHSSLTLNLVISLSVALWSASAATKSILAALNIAYNTKEDRSFLIFHLTALAMTLFAVLGAALTLALMVALPLLLRLPTWLDIPTPPGSIEFLAQWSGPVIMFTFQILAISALYRFGPDRKFPGLWRWVMPGALFATITWVIVAFGFSYYVAHIASYNATYGPLGAVIAIMMWFFVSAWVVLMGAEFNAEMEIYARGDRRKPLTF</sequence>
<dbReference type="InterPro" id="IPR017039">
    <property type="entry name" value="Virul_fac_BrkB"/>
</dbReference>
<evidence type="ECO:0000313" key="8">
    <source>
        <dbReference type="EMBL" id="MCX2561435.1"/>
    </source>
</evidence>
<feature type="region of interest" description="Disordered" evidence="6">
    <location>
        <begin position="1"/>
        <end position="29"/>
    </location>
</feature>
<proteinExistence type="predicted"/>
<comment type="subcellular location">
    <subcellularLocation>
        <location evidence="1">Cell membrane</location>
        <topology evidence="1">Multi-pass membrane protein</topology>
    </subcellularLocation>
</comment>
<protein>
    <submittedName>
        <fullName evidence="8">YihY/virulence factor BrkB family protein</fullName>
    </submittedName>
</protein>
<dbReference type="Pfam" id="PF03631">
    <property type="entry name" value="Virul_fac_BrkB"/>
    <property type="match status" value="1"/>
</dbReference>
<feature type="transmembrane region" description="Helical" evidence="7">
    <location>
        <begin position="287"/>
        <end position="305"/>
    </location>
</feature>
<organism evidence="8 9">
    <name type="scientific">Acetobacter farinalis</name>
    <dbReference type="NCBI Taxonomy" id="1260984"/>
    <lineage>
        <taxon>Bacteria</taxon>
        <taxon>Pseudomonadati</taxon>
        <taxon>Pseudomonadota</taxon>
        <taxon>Alphaproteobacteria</taxon>
        <taxon>Acetobacterales</taxon>
        <taxon>Acetobacteraceae</taxon>
        <taxon>Acetobacter</taxon>
    </lineage>
</organism>
<feature type="transmembrane region" description="Helical" evidence="7">
    <location>
        <begin position="54"/>
        <end position="78"/>
    </location>
</feature>
<evidence type="ECO:0000313" key="9">
    <source>
        <dbReference type="Proteomes" id="UP001526446"/>
    </source>
</evidence>
<reference evidence="8 9" key="1">
    <citation type="submission" date="2022-11" db="EMBL/GenBank/DDBJ databases">
        <title>Genome sequencing of Acetobacter type strain.</title>
        <authorList>
            <person name="Heo J."/>
            <person name="Lee D."/>
            <person name="Han B.-H."/>
            <person name="Hong S.-B."/>
            <person name="Kwon S.-W."/>
        </authorList>
    </citation>
    <scope>NUCLEOTIDE SEQUENCE [LARGE SCALE GENOMIC DNA]</scope>
    <source>
        <strain evidence="8 9">KACC 21251</strain>
    </source>
</reference>
<dbReference type="PANTHER" id="PTHR30213">
    <property type="entry name" value="INNER MEMBRANE PROTEIN YHJD"/>
    <property type="match status" value="1"/>
</dbReference>
<evidence type="ECO:0000256" key="4">
    <source>
        <dbReference type="ARBA" id="ARBA00022989"/>
    </source>
</evidence>
<feature type="transmembrane region" description="Helical" evidence="7">
    <location>
        <begin position="166"/>
        <end position="196"/>
    </location>
</feature>
<evidence type="ECO:0000256" key="2">
    <source>
        <dbReference type="ARBA" id="ARBA00022475"/>
    </source>
</evidence>
<evidence type="ECO:0000256" key="3">
    <source>
        <dbReference type="ARBA" id="ARBA00022692"/>
    </source>
</evidence>
<keyword evidence="3 7" id="KW-0812">Transmembrane</keyword>
<keyword evidence="2" id="KW-1003">Cell membrane</keyword>
<feature type="transmembrane region" description="Helical" evidence="7">
    <location>
        <begin position="251"/>
        <end position="275"/>
    </location>
</feature>
<keyword evidence="5 7" id="KW-0472">Membrane</keyword>
<feature type="transmembrane region" description="Helical" evidence="7">
    <location>
        <begin position="216"/>
        <end position="239"/>
    </location>
</feature>
<evidence type="ECO:0000256" key="1">
    <source>
        <dbReference type="ARBA" id="ARBA00004651"/>
    </source>
</evidence>
<dbReference type="PIRSF" id="PIRSF035875">
    <property type="entry name" value="RNase_BN"/>
    <property type="match status" value="1"/>
</dbReference>
<dbReference type="NCBIfam" id="TIGR00765">
    <property type="entry name" value="yihY_not_rbn"/>
    <property type="match status" value="1"/>
</dbReference>
<evidence type="ECO:0000256" key="6">
    <source>
        <dbReference type="SAM" id="MobiDB-lite"/>
    </source>
</evidence>
<dbReference type="PANTHER" id="PTHR30213:SF0">
    <property type="entry name" value="UPF0761 MEMBRANE PROTEIN YIHY"/>
    <property type="match status" value="1"/>
</dbReference>
<name>A0ABT3Q834_9PROT</name>
<keyword evidence="4 7" id="KW-1133">Transmembrane helix</keyword>
<gene>
    <name evidence="8" type="ORF">OQ252_08520</name>
</gene>
<accession>A0ABT3Q834</accession>